<dbReference type="InterPro" id="IPR015883">
    <property type="entry name" value="Glyco_hydro_20_cat"/>
</dbReference>
<dbReference type="Proteomes" id="UP001172082">
    <property type="component" value="Unassembled WGS sequence"/>
</dbReference>
<evidence type="ECO:0000259" key="7">
    <source>
        <dbReference type="Pfam" id="PF02838"/>
    </source>
</evidence>
<evidence type="ECO:0000256" key="3">
    <source>
        <dbReference type="ARBA" id="ARBA00012663"/>
    </source>
</evidence>
<dbReference type="Pfam" id="PF00728">
    <property type="entry name" value="Glyco_hydro_20"/>
    <property type="match status" value="1"/>
</dbReference>
<dbReference type="Gene3D" id="3.30.379.10">
    <property type="entry name" value="Chitobiase/beta-hexosaminidase domain 2-like"/>
    <property type="match status" value="1"/>
</dbReference>
<feature type="domain" description="Beta-hexosaminidase bacterial type N-terminal" evidence="7">
    <location>
        <begin position="36"/>
        <end position="166"/>
    </location>
</feature>
<organism evidence="8 9">
    <name type="scientific">Splendidivirga corallicola</name>
    <dbReference type="NCBI Taxonomy" id="3051826"/>
    <lineage>
        <taxon>Bacteria</taxon>
        <taxon>Pseudomonadati</taxon>
        <taxon>Bacteroidota</taxon>
        <taxon>Cytophagia</taxon>
        <taxon>Cytophagales</taxon>
        <taxon>Splendidivirgaceae</taxon>
        <taxon>Splendidivirga</taxon>
    </lineage>
</organism>
<dbReference type="PIRSF" id="PIRSF001093">
    <property type="entry name" value="B-hxosamndse_ab_euk"/>
    <property type="match status" value="1"/>
</dbReference>
<dbReference type="PRINTS" id="PR00738">
    <property type="entry name" value="GLHYDRLASE20"/>
</dbReference>
<comment type="similarity">
    <text evidence="2">Belongs to the glycosyl hydrolase 20 family.</text>
</comment>
<evidence type="ECO:0000259" key="6">
    <source>
        <dbReference type="Pfam" id="PF00728"/>
    </source>
</evidence>
<accession>A0ABT8KXV0</accession>
<keyword evidence="4" id="KW-0378">Hydrolase</keyword>
<reference evidence="8" key="1">
    <citation type="submission" date="2023-06" db="EMBL/GenBank/DDBJ databases">
        <title>Genomic of Parafulvivirga corallium.</title>
        <authorList>
            <person name="Wang G."/>
        </authorList>
    </citation>
    <scope>NUCLEOTIDE SEQUENCE</scope>
    <source>
        <strain evidence="8">BMA10</strain>
    </source>
</reference>
<gene>
    <name evidence="8" type="ORF">QQ008_29765</name>
</gene>
<evidence type="ECO:0000313" key="8">
    <source>
        <dbReference type="EMBL" id="MDN5205609.1"/>
    </source>
</evidence>
<proteinExistence type="inferred from homology"/>
<dbReference type="PANTHER" id="PTHR22600">
    <property type="entry name" value="BETA-HEXOSAMINIDASE"/>
    <property type="match status" value="1"/>
</dbReference>
<dbReference type="InterPro" id="IPR025705">
    <property type="entry name" value="Beta_hexosaminidase_sua/sub"/>
</dbReference>
<feature type="domain" description="Glycoside hydrolase family 20 catalytic" evidence="6">
    <location>
        <begin position="170"/>
        <end position="506"/>
    </location>
</feature>
<dbReference type="EC" id="3.2.1.52" evidence="3"/>
<keyword evidence="9" id="KW-1185">Reference proteome</keyword>
<comment type="caution">
    <text evidence="8">The sequence shown here is derived from an EMBL/GenBank/DDBJ whole genome shotgun (WGS) entry which is preliminary data.</text>
</comment>
<comment type="catalytic activity">
    <reaction evidence="1">
        <text>Hydrolysis of terminal non-reducing N-acetyl-D-hexosamine residues in N-acetyl-beta-D-hexosaminides.</text>
        <dbReference type="EC" id="3.2.1.52"/>
    </reaction>
</comment>
<dbReference type="PANTHER" id="PTHR22600:SF57">
    <property type="entry name" value="BETA-N-ACETYLHEXOSAMINIDASE"/>
    <property type="match status" value="1"/>
</dbReference>
<dbReference type="CDD" id="cd06563">
    <property type="entry name" value="GH20_chitobiase-like"/>
    <property type="match status" value="1"/>
</dbReference>
<protein>
    <recommendedName>
        <fullName evidence="3">beta-N-acetylhexosaminidase</fullName>
        <ecNumber evidence="3">3.2.1.52</ecNumber>
    </recommendedName>
</protein>
<dbReference type="SUPFAM" id="SSF51445">
    <property type="entry name" value="(Trans)glycosidases"/>
    <property type="match status" value="1"/>
</dbReference>
<dbReference type="InterPro" id="IPR029018">
    <property type="entry name" value="Hex-like_dom2"/>
</dbReference>
<dbReference type="SUPFAM" id="SSF55545">
    <property type="entry name" value="beta-N-acetylhexosaminidase-like domain"/>
    <property type="match status" value="1"/>
</dbReference>
<name>A0ABT8KXV0_9BACT</name>
<dbReference type="RefSeq" id="WP_346755631.1">
    <property type="nucleotide sequence ID" value="NZ_JAUJEA010000021.1"/>
</dbReference>
<dbReference type="Pfam" id="PF02838">
    <property type="entry name" value="Glyco_hydro_20b"/>
    <property type="match status" value="1"/>
</dbReference>
<evidence type="ECO:0000256" key="2">
    <source>
        <dbReference type="ARBA" id="ARBA00006285"/>
    </source>
</evidence>
<evidence type="ECO:0000256" key="4">
    <source>
        <dbReference type="ARBA" id="ARBA00022801"/>
    </source>
</evidence>
<evidence type="ECO:0000256" key="1">
    <source>
        <dbReference type="ARBA" id="ARBA00001231"/>
    </source>
</evidence>
<dbReference type="InterPro" id="IPR015882">
    <property type="entry name" value="HEX_bac_N"/>
</dbReference>
<keyword evidence="5" id="KW-0326">Glycosidase</keyword>
<sequence length="555" mass="63978">MKKTHIIIAYFALIISLGFTNCSKSEHAQKAFERAHNLLPSPEKLVLFKEVFILNKQTRIAQHPKAVRAIDALQHRLETSSGYQLPITEKHSNNNIIFKDLDNTNSLGNDGYKLIITSKGIEIGANHGNGFFYAVQTLLQLMDDRIWHDHGSEKRKWAIATLEIQDRPKHQWRSLMFDSGREYQSVEFIKSYLDRLAMLKMNVFHWHLTEGRGWRIEIKKYPKLTDIGAFVAEGPSKGKFYTQEEIREVVAYAAKKNIEVVPEIDIPGHSEAALSAYPEYTCFGQAPESVMAFTSTLFCAGQEKTYQFLEDVFDEVCALFPSQYIHIGGDEAPKANWDKCVHCQNSIKQKGLKNSHELQIDFTNRIAAYLKSKGRKAICWGDVIHQEGPELEDNVVVYWWNWRGHKDKALKAAVKKNVPVICGTNYYTYLNFPVTPWTSYKANRTFDLKTAYEQNPSNLTEDKIMEYGNVLGMGTCLWTDWYVYQDMIDKRVFPRIYALAEQMWHKGTAVPFDEFHQKVKAQYPKLKILNVDYGPAMKEDIGPDFTWDQPEITKN</sequence>
<evidence type="ECO:0000256" key="5">
    <source>
        <dbReference type="ARBA" id="ARBA00023295"/>
    </source>
</evidence>
<dbReference type="Gene3D" id="3.20.20.80">
    <property type="entry name" value="Glycosidases"/>
    <property type="match status" value="1"/>
</dbReference>
<dbReference type="EMBL" id="JAUJEA010000021">
    <property type="protein sequence ID" value="MDN5205609.1"/>
    <property type="molecule type" value="Genomic_DNA"/>
</dbReference>
<dbReference type="InterPro" id="IPR017853">
    <property type="entry name" value="GH"/>
</dbReference>
<evidence type="ECO:0000313" key="9">
    <source>
        <dbReference type="Proteomes" id="UP001172082"/>
    </source>
</evidence>